<protein>
    <submittedName>
        <fullName evidence="2">Uncharacterized protein</fullName>
    </submittedName>
</protein>
<dbReference type="Proteomes" id="UP000310200">
    <property type="component" value="Unassembled WGS sequence"/>
</dbReference>
<dbReference type="AlphaFoldDB" id="A0A4S2KH46"/>
<dbReference type="EMBL" id="QBLH01002432">
    <property type="protein sequence ID" value="TGZ48560.1"/>
    <property type="molecule type" value="Genomic_DNA"/>
</dbReference>
<comment type="caution">
    <text evidence="2">The sequence shown here is derived from an EMBL/GenBank/DDBJ whole genome shotgun (WGS) entry which is preliminary data.</text>
</comment>
<evidence type="ECO:0000313" key="3">
    <source>
        <dbReference type="Proteomes" id="UP000310200"/>
    </source>
</evidence>
<sequence>MSFRYIEIDEKDEIESDIGDRKEEKTHSPSVGPRRSHEALGEIIKFVPAVELHLNGHLNNPARPATRLTPSIVLFPFSLSTLLAQISNKPPLEHPYLVSDTQRLGGFESLKGARLTDPLLDWMEAQPVSRPANPERKG</sequence>
<feature type="region of interest" description="Disordered" evidence="1">
    <location>
        <begin position="14"/>
        <end position="36"/>
    </location>
</feature>
<proteinExistence type="predicted"/>
<accession>A0A4S2KH46</accession>
<organism evidence="2 3">
    <name type="scientific">Temnothorax longispinosus</name>
    <dbReference type="NCBI Taxonomy" id="300112"/>
    <lineage>
        <taxon>Eukaryota</taxon>
        <taxon>Metazoa</taxon>
        <taxon>Ecdysozoa</taxon>
        <taxon>Arthropoda</taxon>
        <taxon>Hexapoda</taxon>
        <taxon>Insecta</taxon>
        <taxon>Pterygota</taxon>
        <taxon>Neoptera</taxon>
        <taxon>Endopterygota</taxon>
        <taxon>Hymenoptera</taxon>
        <taxon>Apocrita</taxon>
        <taxon>Aculeata</taxon>
        <taxon>Formicoidea</taxon>
        <taxon>Formicidae</taxon>
        <taxon>Myrmicinae</taxon>
        <taxon>Temnothorax</taxon>
    </lineage>
</organism>
<name>A0A4S2KH46_9HYME</name>
<evidence type="ECO:0000313" key="2">
    <source>
        <dbReference type="EMBL" id="TGZ48560.1"/>
    </source>
</evidence>
<gene>
    <name evidence="2" type="ORF">DBV15_08280</name>
</gene>
<keyword evidence="3" id="KW-1185">Reference proteome</keyword>
<evidence type="ECO:0000256" key="1">
    <source>
        <dbReference type="SAM" id="MobiDB-lite"/>
    </source>
</evidence>
<reference evidence="2 3" key="1">
    <citation type="journal article" date="2019" name="Philos. Trans. R. Soc. Lond., B, Biol. Sci.">
        <title>Ant behaviour and brain gene expression of defending hosts depend on the ecological success of the intruding social parasite.</title>
        <authorList>
            <person name="Kaur R."/>
            <person name="Stoldt M."/>
            <person name="Jongepier E."/>
            <person name="Feldmeyer B."/>
            <person name="Menzel F."/>
            <person name="Bornberg-Bauer E."/>
            <person name="Foitzik S."/>
        </authorList>
    </citation>
    <scope>NUCLEOTIDE SEQUENCE [LARGE SCALE GENOMIC DNA]</scope>
    <source>
        <tissue evidence="2">Whole body</tissue>
    </source>
</reference>
<feature type="compositionally biased region" description="Basic and acidic residues" evidence="1">
    <location>
        <begin position="18"/>
        <end position="27"/>
    </location>
</feature>